<evidence type="ECO:0000259" key="10">
    <source>
        <dbReference type="Pfam" id="PF20511"/>
    </source>
</evidence>
<dbReference type="PRINTS" id="PR00714">
    <property type="entry name" value="MAN6PISMRASE"/>
</dbReference>
<gene>
    <name evidence="11" type="ORF">FHX48_001715</name>
</gene>
<evidence type="ECO:0000313" key="11">
    <source>
        <dbReference type="EMBL" id="MBA8816642.1"/>
    </source>
</evidence>
<dbReference type="SUPFAM" id="SSF51182">
    <property type="entry name" value="RmlC-like cupins"/>
    <property type="match status" value="1"/>
</dbReference>
<evidence type="ECO:0000256" key="4">
    <source>
        <dbReference type="ARBA" id="ARBA00022723"/>
    </source>
</evidence>
<dbReference type="EC" id="5.3.1.8" evidence="3"/>
<dbReference type="PROSITE" id="PS00965">
    <property type="entry name" value="PMI_I_1"/>
    <property type="match status" value="1"/>
</dbReference>
<dbReference type="AlphaFoldDB" id="A0A7W3PM52"/>
<comment type="caution">
    <text evidence="11">The sequence shown here is derived from an EMBL/GenBank/DDBJ whole genome shotgun (WGS) entry which is preliminary data.</text>
</comment>
<dbReference type="InterPro" id="IPR014710">
    <property type="entry name" value="RmlC-like_jellyroll"/>
</dbReference>
<dbReference type="PANTHER" id="PTHR10309:SF0">
    <property type="entry name" value="MANNOSE-6-PHOSPHATE ISOMERASE"/>
    <property type="match status" value="1"/>
</dbReference>
<dbReference type="InterPro" id="IPR001250">
    <property type="entry name" value="Man6P_Isoase-1"/>
</dbReference>
<keyword evidence="5 8" id="KW-0862">Zinc</keyword>
<feature type="binding site" evidence="8">
    <location>
        <position position="88"/>
    </location>
    <ligand>
        <name>Zn(2+)</name>
        <dbReference type="ChEBI" id="CHEBI:29105"/>
    </ligand>
</feature>
<dbReference type="InterPro" id="IPR011051">
    <property type="entry name" value="RmlC_Cupin_sf"/>
</dbReference>
<organism evidence="11 12">
    <name type="scientific">Microbacterium halimionae</name>
    <dbReference type="NCBI Taxonomy" id="1526413"/>
    <lineage>
        <taxon>Bacteria</taxon>
        <taxon>Bacillati</taxon>
        <taxon>Actinomycetota</taxon>
        <taxon>Actinomycetes</taxon>
        <taxon>Micrococcales</taxon>
        <taxon>Microbacteriaceae</taxon>
        <taxon>Microbacterium</taxon>
    </lineage>
</organism>
<keyword evidence="12" id="KW-1185">Reference proteome</keyword>
<protein>
    <recommendedName>
        <fullName evidence="3">mannose-6-phosphate isomerase</fullName>
        <ecNumber evidence="3">5.3.1.8</ecNumber>
    </recommendedName>
</protein>
<accession>A0A7W3PM52</accession>
<keyword evidence="6 11" id="KW-0413">Isomerase</keyword>
<name>A0A7W3PM52_9MICO</name>
<dbReference type="GO" id="GO:0008270">
    <property type="term" value="F:zinc ion binding"/>
    <property type="evidence" value="ECO:0007669"/>
    <property type="project" value="InterPro"/>
</dbReference>
<evidence type="ECO:0000256" key="7">
    <source>
        <dbReference type="PIRSR" id="PIRSR001480-1"/>
    </source>
</evidence>
<dbReference type="Gene3D" id="1.10.441.10">
    <property type="entry name" value="Phosphomannose Isomerase, domain 2"/>
    <property type="match status" value="1"/>
</dbReference>
<dbReference type="GO" id="GO:0004476">
    <property type="term" value="F:mannose-6-phosphate isomerase activity"/>
    <property type="evidence" value="ECO:0007669"/>
    <property type="project" value="UniProtKB-EC"/>
</dbReference>
<keyword evidence="4 8" id="KW-0479">Metal-binding</keyword>
<evidence type="ECO:0000256" key="2">
    <source>
        <dbReference type="ARBA" id="ARBA00010772"/>
    </source>
</evidence>
<dbReference type="PANTHER" id="PTHR10309">
    <property type="entry name" value="MANNOSE-6-PHOSPHATE ISOMERASE"/>
    <property type="match status" value="1"/>
</dbReference>
<dbReference type="NCBIfam" id="TIGR00218">
    <property type="entry name" value="manA"/>
    <property type="match status" value="1"/>
</dbReference>
<dbReference type="GO" id="GO:0005829">
    <property type="term" value="C:cytosol"/>
    <property type="evidence" value="ECO:0007669"/>
    <property type="project" value="TreeGrafter"/>
</dbReference>
<dbReference type="InterPro" id="IPR046457">
    <property type="entry name" value="PMI_typeI_cat"/>
</dbReference>
<comment type="similarity">
    <text evidence="2">Belongs to the mannose-6-phosphate isomerase type 1 family.</text>
</comment>
<feature type="domain" description="Phosphomannose isomerase type I catalytic" evidence="10">
    <location>
        <begin position="2"/>
        <end position="139"/>
    </location>
</feature>
<feature type="active site" evidence="7">
    <location>
        <position position="271"/>
    </location>
</feature>
<feature type="region of interest" description="Disordered" evidence="9">
    <location>
        <begin position="91"/>
        <end position="115"/>
    </location>
</feature>
<dbReference type="RefSeq" id="WP_167047021.1">
    <property type="nucleotide sequence ID" value="NZ_JAAOZB010000001.1"/>
</dbReference>
<dbReference type="GO" id="GO:0005975">
    <property type="term" value="P:carbohydrate metabolic process"/>
    <property type="evidence" value="ECO:0007669"/>
    <property type="project" value="InterPro"/>
</dbReference>
<dbReference type="Gene3D" id="2.60.120.10">
    <property type="entry name" value="Jelly Rolls"/>
    <property type="match status" value="2"/>
</dbReference>
<feature type="binding site" evidence="8">
    <location>
        <position position="252"/>
    </location>
    <ligand>
        <name>Zn(2+)</name>
        <dbReference type="ChEBI" id="CHEBI:29105"/>
    </ligand>
</feature>
<dbReference type="PIRSF" id="PIRSF001480">
    <property type="entry name" value="Mannose-6-phosphate_isomerase"/>
    <property type="match status" value="1"/>
</dbReference>
<evidence type="ECO:0000313" key="12">
    <source>
        <dbReference type="Proteomes" id="UP000526083"/>
    </source>
</evidence>
<dbReference type="CDD" id="cd07011">
    <property type="entry name" value="cupin_PMI_type_I_N"/>
    <property type="match status" value="1"/>
</dbReference>
<comment type="catalytic activity">
    <reaction evidence="1">
        <text>D-mannose 6-phosphate = D-fructose 6-phosphate</text>
        <dbReference type="Rhea" id="RHEA:12356"/>
        <dbReference type="ChEBI" id="CHEBI:58735"/>
        <dbReference type="ChEBI" id="CHEBI:61527"/>
        <dbReference type="EC" id="5.3.1.8"/>
    </reaction>
</comment>
<evidence type="ECO:0000256" key="9">
    <source>
        <dbReference type="SAM" id="MobiDB-lite"/>
    </source>
</evidence>
<dbReference type="InterPro" id="IPR018050">
    <property type="entry name" value="Pmannose_isomerase-type1_CS"/>
</dbReference>
<feature type="binding site" evidence="8">
    <location>
        <position position="86"/>
    </location>
    <ligand>
        <name>Zn(2+)</name>
        <dbReference type="ChEBI" id="CHEBI:29105"/>
    </ligand>
</feature>
<dbReference type="InterPro" id="IPR016305">
    <property type="entry name" value="Mannose-6-P_Isomerase"/>
</dbReference>
<reference evidence="11 12" key="1">
    <citation type="submission" date="2020-07" db="EMBL/GenBank/DDBJ databases">
        <title>Sequencing the genomes of 1000 actinobacteria strains.</title>
        <authorList>
            <person name="Klenk H.-P."/>
        </authorList>
    </citation>
    <scope>NUCLEOTIDE SEQUENCE [LARGE SCALE GENOMIC DNA]</scope>
    <source>
        <strain evidence="11 12">DSM 27576</strain>
    </source>
</reference>
<evidence type="ECO:0000256" key="5">
    <source>
        <dbReference type="ARBA" id="ARBA00022833"/>
    </source>
</evidence>
<evidence type="ECO:0000256" key="1">
    <source>
        <dbReference type="ARBA" id="ARBA00000757"/>
    </source>
</evidence>
<dbReference type="Proteomes" id="UP000526083">
    <property type="component" value="Unassembled WGS sequence"/>
</dbReference>
<sequence length="391" mass="41372">MLVRISNEPRDYAWGSTSLIARLQGRVPSGAAEAEVWFGDHPGSPAIVEDGTARTVDRWLAEETGSGSRLPFLLKLLAAGSPLSIQVHPSKNQAEEGFEREDAAGIPRDAAHRNYRDDNHKPELIVALSDEFEALAGLRALADTRRLVAALGDSAGVRALSERLRVDDERGALADVIGWVLSGEAGSYVDDIINAVVAMELDASDEFAREVRLIGRLQDAYPGDAGIVVAMLMNYVTLAPGEAIFVGAGVLHAYVAGLGVELMAASDNVLRGGLTPKYIDTEELSRILDTTPIAPPLLLPTSKDDYVDVFDAGIEDFALTRVRVANTPVAVPVSAPAIVLVVDGTVEVSGADEAHAIALSPGTALIASADEQVLRFRTDHGGVAFIATPGR</sequence>
<proteinExistence type="inferred from homology"/>
<feature type="binding site" evidence="8">
    <location>
        <position position="123"/>
    </location>
    <ligand>
        <name>Zn(2+)</name>
        <dbReference type="ChEBI" id="CHEBI:29105"/>
    </ligand>
</feature>
<evidence type="ECO:0000256" key="6">
    <source>
        <dbReference type="ARBA" id="ARBA00023235"/>
    </source>
</evidence>
<dbReference type="GO" id="GO:0009298">
    <property type="term" value="P:GDP-mannose biosynthetic process"/>
    <property type="evidence" value="ECO:0007669"/>
    <property type="project" value="InterPro"/>
</dbReference>
<evidence type="ECO:0000256" key="8">
    <source>
        <dbReference type="PIRSR" id="PIRSR001480-2"/>
    </source>
</evidence>
<comment type="cofactor">
    <cofactor evidence="8">
        <name>Zn(2+)</name>
        <dbReference type="ChEBI" id="CHEBI:29105"/>
    </cofactor>
    <text evidence="8">Binds 1 zinc ion per subunit.</text>
</comment>
<dbReference type="Pfam" id="PF20511">
    <property type="entry name" value="PMI_typeI_cat"/>
    <property type="match status" value="1"/>
</dbReference>
<dbReference type="EMBL" id="JACGWY010000002">
    <property type="protein sequence ID" value="MBA8816642.1"/>
    <property type="molecule type" value="Genomic_DNA"/>
</dbReference>
<evidence type="ECO:0000256" key="3">
    <source>
        <dbReference type="ARBA" id="ARBA00011956"/>
    </source>
</evidence>